<sequence>MWPDSGPQQQQSPGLSEKTAPATNLEQPSTAIADPEDSSKNPIFERLLRDDGIRYYLKQESLRVHLRTISEILNDAKVSGEQSSEARRRVALKKLRELRMGGREENVLVEEFVERVLELLDDDDDNDQYN</sequence>
<evidence type="ECO:0000313" key="2">
    <source>
        <dbReference type="Proteomes" id="UP000744676"/>
    </source>
</evidence>
<gene>
    <name evidence="1" type="ORF">D0Z00_003632</name>
</gene>
<reference evidence="1 2" key="1">
    <citation type="journal article" date="2020" name="Front. Microbiol.">
        <title>Phenotypic and Genetic Characterization of the Cheese Ripening Yeast Geotrichum candidum.</title>
        <authorList>
            <person name="Perkins V."/>
            <person name="Vignola S."/>
            <person name="Lessard M.H."/>
            <person name="Plante P.L."/>
            <person name="Corbeil J."/>
            <person name="Dugat-Bony E."/>
            <person name="Frenette M."/>
            <person name="Labrie S."/>
        </authorList>
    </citation>
    <scope>NUCLEOTIDE SEQUENCE [LARGE SCALE GENOMIC DNA]</scope>
    <source>
        <strain evidence="1 2">LMA-1147</strain>
    </source>
</reference>
<organism evidence="1 2">
    <name type="scientific">Geotrichum galactomycetum</name>
    <dbReference type="NCBI Taxonomy" id="27317"/>
    <lineage>
        <taxon>Eukaryota</taxon>
        <taxon>Fungi</taxon>
        <taxon>Dikarya</taxon>
        <taxon>Ascomycota</taxon>
        <taxon>Saccharomycotina</taxon>
        <taxon>Dipodascomycetes</taxon>
        <taxon>Dipodascales</taxon>
        <taxon>Dipodascaceae</taxon>
        <taxon>Geotrichum</taxon>
    </lineage>
</organism>
<name>A0ACB6V0L9_9ASCO</name>
<dbReference type="EMBL" id="QVQA01000174">
    <property type="protein sequence ID" value="KAF5094242.1"/>
    <property type="molecule type" value="Genomic_DNA"/>
</dbReference>
<proteinExistence type="predicted"/>
<keyword evidence="2" id="KW-1185">Reference proteome</keyword>
<protein>
    <submittedName>
        <fullName evidence="1">Uncharacterized protein</fullName>
    </submittedName>
</protein>
<accession>A0ACB6V0L9</accession>
<comment type="caution">
    <text evidence="1">The sequence shown here is derived from an EMBL/GenBank/DDBJ whole genome shotgun (WGS) entry which is preliminary data.</text>
</comment>
<evidence type="ECO:0000313" key="1">
    <source>
        <dbReference type="EMBL" id="KAF5094242.1"/>
    </source>
</evidence>
<dbReference type="Proteomes" id="UP000744676">
    <property type="component" value="Unassembled WGS sequence"/>
</dbReference>